<dbReference type="AlphaFoldDB" id="A0A0N8GKN4"/>
<evidence type="ECO:0000256" key="1">
    <source>
        <dbReference type="ARBA" id="ARBA00022679"/>
    </source>
</evidence>
<keyword evidence="1" id="KW-0808">Transferase</keyword>
<keyword evidence="3" id="KW-0418">Kinase</keyword>
<dbReference type="Pfam" id="PF00069">
    <property type="entry name" value="Pkinase"/>
    <property type="match status" value="1"/>
</dbReference>
<reference evidence="8 9" key="1">
    <citation type="submission" date="2015-07" db="EMBL/GenBank/DDBJ databases">
        <title>Genome sequence of Leptolinea tardivitalis DSM 16556.</title>
        <authorList>
            <person name="Hemp J."/>
            <person name="Ward L.M."/>
            <person name="Pace L.A."/>
            <person name="Fischer W.W."/>
        </authorList>
    </citation>
    <scope>NUCLEOTIDE SEQUENCE [LARGE SCALE GENOMIC DNA]</scope>
    <source>
        <strain evidence="8 9">YMTK-2</strain>
    </source>
</reference>
<dbReference type="STRING" id="229920.ADM99_13400"/>
<dbReference type="GO" id="GO:0005524">
    <property type="term" value="F:ATP binding"/>
    <property type="evidence" value="ECO:0007669"/>
    <property type="project" value="UniProtKB-UniRule"/>
</dbReference>
<evidence type="ECO:0000256" key="4">
    <source>
        <dbReference type="ARBA" id="ARBA00022840"/>
    </source>
</evidence>
<proteinExistence type="predicted"/>
<dbReference type="PROSITE" id="PS50011">
    <property type="entry name" value="PROTEIN_KINASE_DOM"/>
    <property type="match status" value="1"/>
</dbReference>
<dbReference type="GO" id="GO:0004674">
    <property type="term" value="F:protein serine/threonine kinase activity"/>
    <property type="evidence" value="ECO:0007669"/>
    <property type="project" value="TreeGrafter"/>
</dbReference>
<keyword evidence="6" id="KW-0812">Transmembrane</keyword>
<dbReference type="PANTHER" id="PTHR43289:SF34">
    <property type="entry name" value="SERINE_THREONINE-PROTEIN KINASE YBDM-RELATED"/>
    <property type="match status" value="1"/>
</dbReference>
<evidence type="ECO:0000256" key="6">
    <source>
        <dbReference type="SAM" id="Phobius"/>
    </source>
</evidence>
<dbReference type="SUPFAM" id="SSF56112">
    <property type="entry name" value="Protein kinase-like (PK-like)"/>
    <property type="match status" value="1"/>
</dbReference>
<comment type="caution">
    <text evidence="8">The sequence shown here is derived from an EMBL/GenBank/DDBJ whole genome shotgun (WGS) entry which is preliminary data.</text>
</comment>
<sequence>MEFKSGDILFDKYRIEKRLGEGTFGEVYLVTHLKLDLPRAVKLLQLNDQTSAGIDFGEIRQRFQQEAQIGARINHPGLIRVFDFDETPEIMSISMEYASGGSLQNLIYDTGNEYGMAKKSGLEISRAIEIASQMADGLAAIHALDIIHRDLKPSNILFDESGNAKISDLGLAQLPLSQPSQTSRIARMTHPGTPAYMSPEQENNTLSLKPPSDVYTFGLILFEMLTVRNYKNLRPGTRARELRADVPQWVDDLLADCLSDDPEQRPWSGEELSKLFQAHTGSNQSSEIHPAPEPVVSINTPPSQPAFDTTRILDTVKSAIKTDERMSRVRQFDINSFLKQYWKFVVSGILVIALGIVLLITVNNPRPAAASTVATATKVKSVQATSKPAPTVVRTVNAEEIKPVLGKWQVSKVVGFPEKGRPWQDLGNILEFRSTGYLKIDTYDGKTYGNYYNVENGKVTFVFEKNRKEVWSIALYKYEESMQLRHEGTTEIIDLKRVK</sequence>
<dbReference type="OrthoDB" id="9809746at2"/>
<dbReference type="InterPro" id="IPR000719">
    <property type="entry name" value="Prot_kinase_dom"/>
</dbReference>
<organism evidence="8 9">
    <name type="scientific">Leptolinea tardivitalis</name>
    <dbReference type="NCBI Taxonomy" id="229920"/>
    <lineage>
        <taxon>Bacteria</taxon>
        <taxon>Bacillati</taxon>
        <taxon>Chloroflexota</taxon>
        <taxon>Anaerolineae</taxon>
        <taxon>Anaerolineales</taxon>
        <taxon>Anaerolineaceae</taxon>
        <taxon>Leptolinea</taxon>
    </lineage>
</organism>
<dbReference type="EMBL" id="LGCK01000014">
    <property type="protein sequence ID" value="KPL70186.1"/>
    <property type="molecule type" value="Genomic_DNA"/>
</dbReference>
<protein>
    <recommendedName>
        <fullName evidence="7">Protein kinase domain-containing protein</fullName>
    </recommendedName>
</protein>
<dbReference type="PROSITE" id="PS00108">
    <property type="entry name" value="PROTEIN_KINASE_ST"/>
    <property type="match status" value="1"/>
</dbReference>
<keyword evidence="6" id="KW-1133">Transmembrane helix</keyword>
<feature type="binding site" evidence="5">
    <location>
        <position position="42"/>
    </location>
    <ligand>
        <name>ATP</name>
        <dbReference type="ChEBI" id="CHEBI:30616"/>
    </ligand>
</feature>
<evidence type="ECO:0000256" key="2">
    <source>
        <dbReference type="ARBA" id="ARBA00022741"/>
    </source>
</evidence>
<dbReference type="PROSITE" id="PS00107">
    <property type="entry name" value="PROTEIN_KINASE_ATP"/>
    <property type="match status" value="1"/>
</dbReference>
<keyword evidence="9" id="KW-1185">Reference proteome</keyword>
<dbReference type="InterPro" id="IPR017441">
    <property type="entry name" value="Protein_kinase_ATP_BS"/>
</dbReference>
<keyword evidence="2 5" id="KW-0547">Nucleotide-binding</keyword>
<evidence type="ECO:0000256" key="3">
    <source>
        <dbReference type="ARBA" id="ARBA00022777"/>
    </source>
</evidence>
<gene>
    <name evidence="8" type="ORF">ADM99_13400</name>
</gene>
<dbReference type="SMART" id="SM00220">
    <property type="entry name" value="S_TKc"/>
    <property type="match status" value="1"/>
</dbReference>
<keyword evidence="4 5" id="KW-0067">ATP-binding</keyword>
<accession>A0A0N8GKN4</accession>
<dbReference type="Proteomes" id="UP000050430">
    <property type="component" value="Unassembled WGS sequence"/>
</dbReference>
<dbReference type="CDD" id="cd14014">
    <property type="entry name" value="STKc_PknB_like"/>
    <property type="match status" value="1"/>
</dbReference>
<evidence type="ECO:0000313" key="8">
    <source>
        <dbReference type="EMBL" id="KPL70186.1"/>
    </source>
</evidence>
<dbReference type="RefSeq" id="WP_062422035.1">
    <property type="nucleotide sequence ID" value="NZ_BBYA01000010.1"/>
</dbReference>
<evidence type="ECO:0000259" key="7">
    <source>
        <dbReference type="PROSITE" id="PS50011"/>
    </source>
</evidence>
<evidence type="ECO:0000256" key="5">
    <source>
        <dbReference type="PROSITE-ProRule" id="PRU10141"/>
    </source>
</evidence>
<evidence type="ECO:0000313" key="9">
    <source>
        <dbReference type="Proteomes" id="UP000050430"/>
    </source>
</evidence>
<feature type="domain" description="Protein kinase" evidence="7">
    <location>
        <begin position="13"/>
        <end position="277"/>
    </location>
</feature>
<keyword evidence="6" id="KW-0472">Membrane</keyword>
<dbReference type="Gene3D" id="1.10.510.10">
    <property type="entry name" value="Transferase(Phosphotransferase) domain 1"/>
    <property type="match status" value="1"/>
</dbReference>
<name>A0A0N8GKN4_9CHLR</name>
<dbReference type="InterPro" id="IPR008271">
    <property type="entry name" value="Ser/Thr_kinase_AS"/>
</dbReference>
<dbReference type="InterPro" id="IPR011009">
    <property type="entry name" value="Kinase-like_dom_sf"/>
</dbReference>
<dbReference type="PANTHER" id="PTHR43289">
    <property type="entry name" value="MITOGEN-ACTIVATED PROTEIN KINASE KINASE KINASE 20-RELATED"/>
    <property type="match status" value="1"/>
</dbReference>
<feature type="transmembrane region" description="Helical" evidence="6">
    <location>
        <begin position="341"/>
        <end position="362"/>
    </location>
</feature>